<organism evidence="3 4">
    <name type="scientific">Aquimarina celericrescens</name>
    <dbReference type="NCBI Taxonomy" id="1964542"/>
    <lineage>
        <taxon>Bacteria</taxon>
        <taxon>Pseudomonadati</taxon>
        <taxon>Bacteroidota</taxon>
        <taxon>Flavobacteriia</taxon>
        <taxon>Flavobacteriales</taxon>
        <taxon>Flavobacteriaceae</taxon>
        <taxon>Aquimarina</taxon>
    </lineage>
</organism>
<gene>
    <name evidence="3" type="ORF">ACFSJT_03255</name>
</gene>
<evidence type="ECO:0000313" key="3">
    <source>
        <dbReference type="EMBL" id="MFD2185794.1"/>
    </source>
</evidence>
<dbReference type="SUPFAM" id="SSF75005">
    <property type="entry name" value="Arabinanase/levansucrase/invertase"/>
    <property type="match status" value="1"/>
</dbReference>
<feature type="chain" id="PRO_5046873374" description="DUF6242 domain-containing protein" evidence="1">
    <location>
        <begin position="22"/>
        <end position="426"/>
    </location>
</feature>
<keyword evidence="1" id="KW-0732">Signal</keyword>
<dbReference type="PROSITE" id="PS51257">
    <property type="entry name" value="PROKAR_LIPOPROTEIN"/>
    <property type="match status" value="1"/>
</dbReference>
<comment type="caution">
    <text evidence="3">The sequence shown here is derived from an EMBL/GenBank/DDBJ whole genome shotgun (WGS) entry which is preliminary data.</text>
</comment>
<dbReference type="EMBL" id="JBHUHY010000002">
    <property type="protein sequence ID" value="MFD2185794.1"/>
    <property type="molecule type" value="Genomic_DNA"/>
</dbReference>
<accession>A0ABW5AVC0</accession>
<name>A0ABW5AVC0_9FLAO</name>
<keyword evidence="4" id="KW-1185">Reference proteome</keyword>
<feature type="signal peptide" evidence="1">
    <location>
        <begin position="1"/>
        <end position="21"/>
    </location>
</feature>
<dbReference type="RefSeq" id="WP_378318763.1">
    <property type="nucleotide sequence ID" value="NZ_JBHUHY010000002.1"/>
</dbReference>
<dbReference type="Pfam" id="PF25852">
    <property type="entry name" value="DUF6242_C"/>
    <property type="match status" value="1"/>
</dbReference>
<evidence type="ECO:0000259" key="2">
    <source>
        <dbReference type="Pfam" id="PF25852"/>
    </source>
</evidence>
<evidence type="ECO:0000313" key="4">
    <source>
        <dbReference type="Proteomes" id="UP001597344"/>
    </source>
</evidence>
<sequence>MKTLKLIGAICICMVFFSCSSDDDGGSNPPVLESITLLQPVQQGTTVSVQPLFTWDAFASDEEVIYQILLGTSEDNLSVVNNDWDNTDYVFGVDNDITLETSTVYYWRILASINGTPVAESEIQSFTTETINAVLLTENATYSKRTRASAAAFNNKLWIIGGADEAGNDLNDIWSSLDGITWSNEGTFSFGTVLGHKLIVFNNKLWLYGGIINGFTSTKIYSSDDGVNWIEETERTPFSQYNQVRMAVLNDRIYRIAGYNANFDDLSDERAVYSSTDGLNWDLLASNHGFVSKYSFWVEGIGNQLIAIEPSTDEVSITLYSSQDGITWNNLRSWETAERGYFSVKPFKINDKIILVTPPASNFALVSTFYESENGIDWTLATSSNQTFLEPRDYDFVNLNGKLYAIGGTTITTQTLSADNQVWILN</sequence>
<feature type="domain" description="DUF6242" evidence="2">
    <location>
        <begin position="178"/>
        <end position="288"/>
    </location>
</feature>
<dbReference type="Proteomes" id="UP001597344">
    <property type="component" value="Unassembled WGS sequence"/>
</dbReference>
<dbReference type="InterPro" id="IPR058667">
    <property type="entry name" value="DUF6242_C"/>
</dbReference>
<proteinExistence type="predicted"/>
<evidence type="ECO:0000256" key="1">
    <source>
        <dbReference type="SAM" id="SignalP"/>
    </source>
</evidence>
<dbReference type="SUPFAM" id="SSF117281">
    <property type="entry name" value="Kelch motif"/>
    <property type="match status" value="1"/>
</dbReference>
<dbReference type="InterPro" id="IPR015915">
    <property type="entry name" value="Kelch-typ_b-propeller"/>
</dbReference>
<dbReference type="InterPro" id="IPR023296">
    <property type="entry name" value="Glyco_hydro_beta-prop_sf"/>
</dbReference>
<reference evidence="4" key="1">
    <citation type="journal article" date="2019" name="Int. J. Syst. Evol. Microbiol.">
        <title>The Global Catalogue of Microorganisms (GCM) 10K type strain sequencing project: providing services to taxonomists for standard genome sequencing and annotation.</title>
        <authorList>
            <consortium name="The Broad Institute Genomics Platform"/>
            <consortium name="The Broad Institute Genome Sequencing Center for Infectious Disease"/>
            <person name="Wu L."/>
            <person name="Ma J."/>
        </authorList>
    </citation>
    <scope>NUCLEOTIDE SEQUENCE [LARGE SCALE GENOMIC DNA]</scope>
    <source>
        <strain evidence="4">DT92</strain>
    </source>
</reference>
<protein>
    <recommendedName>
        <fullName evidence="2">DUF6242 domain-containing protein</fullName>
    </recommendedName>
</protein>
<dbReference type="Gene3D" id="2.120.10.80">
    <property type="entry name" value="Kelch-type beta propeller"/>
    <property type="match status" value="1"/>
</dbReference>